<keyword evidence="2" id="KW-0496">Mitochondrion</keyword>
<geneLocation type="mitochondrion" evidence="2"/>
<accession>R4I1S4</accession>
<dbReference type="EMBL" id="MN056359">
    <property type="protein sequence ID" value="QGW48564.1"/>
    <property type="molecule type" value="Genomic_DNA"/>
</dbReference>
<gene>
    <name evidence="2" type="primary">orf122</name>
    <name evidence="3" type="synonym">orf122a</name>
    <name evidence="2" type="ORF">RasatMp032</name>
</gene>
<reference evidence="3" key="2">
    <citation type="submission" date="2019-06" db="EMBL/GenBank/DDBJ databases">
        <title>Complete mitochondrial genome sequencing of NWB CMS and Normal type.</title>
        <authorList>
            <person name="Zhang L."/>
            <person name="Wang Q."/>
            <person name="Wang Y."/>
        </authorList>
    </citation>
    <scope>NUCLEOTIDE SEQUENCE</scope>
    <source>
        <strain evidence="3">YB-B</strain>
    </source>
</reference>
<feature type="region of interest" description="Disordered" evidence="1">
    <location>
        <begin position="1"/>
        <end position="21"/>
    </location>
</feature>
<evidence type="ECO:0000256" key="1">
    <source>
        <dbReference type="SAM" id="MobiDB-lite"/>
    </source>
</evidence>
<evidence type="ECO:0000313" key="3">
    <source>
        <dbReference type="EMBL" id="QGW48564.1"/>
    </source>
</evidence>
<proteinExistence type="predicted"/>
<sequence length="122" mass="13042">MSDPSGNVGPKGHMTFTSQRSASTDVGTFLLDHLLSLDRPRVRYWFAIGPKGCLLCAMVGHEWSLLGRKESNLSGSRDLAEGPVAVAIGSEIPTFVSVILTSSAWAPRNTPSDSRTNSPSII</sequence>
<name>R4I1S4_RAPSA</name>
<dbReference type="AlphaFoldDB" id="R4I1S4"/>
<reference evidence="2" key="1">
    <citation type="journal article" date="2013" name="J. Genet. Genomics">
        <title>The mitochondrial genome of Raphanus sativus and gene evolution of cruciferous mitochondrial types.</title>
        <authorList>
            <person name="Chang S."/>
            <person name="Chen J."/>
            <person name="Wang Y."/>
            <person name="Gu B."/>
            <person name="He J."/>
            <person name="Chu P."/>
            <person name="Guan R."/>
        </authorList>
    </citation>
    <scope>NUCLEOTIDE SEQUENCE</scope>
    <source>
        <tissue evidence="2">Etiolated seedling</tissue>
    </source>
</reference>
<protein>
    <submittedName>
        <fullName evidence="2">Uncharacterized protein</fullName>
    </submittedName>
</protein>
<evidence type="ECO:0000313" key="2">
    <source>
        <dbReference type="EMBL" id="AEX57663.1"/>
    </source>
</evidence>
<organism evidence="2">
    <name type="scientific">Raphanus sativus</name>
    <name type="common">Radish</name>
    <name type="synonym">Raphanus raphanistrum var. sativus</name>
    <dbReference type="NCBI Taxonomy" id="3726"/>
    <lineage>
        <taxon>Eukaryota</taxon>
        <taxon>Viridiplantae</taxon>
        <taxon>Streptophyta</taxon>
        <taxon>Embryophyta</taxon>
        <taxon>Tracheophyta</taxon>
        <taxon>Spermatophyta</taxon>
        <taxon>Magnoliopsida</taxon>
        <taxon>eudicotyledons</taxon>
        <taxon>Gunneridae</taxon>
        <taxon>Pentapetalae</taxon>
        <taxon>rosids</taxon>
        <taxon>malvids</taxon>
        <taxon>Brassicales</taxon>
        <taxon>Brassicaceae</taxon>
        <taxon>Brassiceae</taxon>
        <taxon>Raphanus</taxon>
    </lineage>
</organism>
<dbReference type="EMBL" id="JQ083668">
    <property type="protein sequence ID" value="AEX57663.1"/>
    <property type="molecule type" value="Genomic_DNA"/>
</dbReference>